<proteinExistence type="predicted"/>
<evidence type="ECO:0000313" key="1">
    <source>
        <dbReference type="EMBL" id="GEU56634.1"/>
    </source>
</evidence>
<organism evidence="1">
    <name type="scientific">Tanacetum cinerariifolium</name>
    <name type="common">Dalmatian daisy</name>
    <name type="synonym">Chrysanthemum cinerariifolium</name>
    <dbReference type="NCBI Taxonomy" id="118510"/>
    <lineage>
        <taxon>Eukaryota</taxon>
        <taxon>Viridiplantae</taxon>
        <taxon>Streptophyta</taxon>
        <taxon>Embryophyta</taxon>
        <taxon>Tracheophyta</taxon>
        <taxon>Spermatophyta</taxon>
        <taxon>Magnoliopsida</taxon>
        <taxon>eudicotyledons</taxon>
        <taxon>Gunneridae</taxon>
        <taxon>Pentapetalae</taxon>
        <taxon>asterids</taxon>
        <taxon>campanulids</taxon>
        <taxon>Asterales</taxon>
        <taxon>Asteraceae</taxon>
        <taxon>Asteroideae</taxon>
        <taxon>Anthemideae</taxon>
        <taxon>Anthemidinae</taxon>
        <taxon>Tanacetum</taxon>
    </lineage>
</organism>
<protein>
    <submittedName>
        <fullName evidence="1">Copia protein</fullName>
    </submittedName>
</protein>
<accession>A0A6L2L912</accession>
<dbReference type="EMBL" id="BKCJ010003695">
    <property type="protein sequence ID" value="GEU56634.1"/>
    <property type="molecule type" value="Genomic_DNA"/>
</dbReference>
<name>A0A6L2L912_TANCI</name>
<dbReference type="AlphaFoldDB" id="A0A6L2L912"/>
<comment type="caution">
    <text evidence="1">The sequence shown here is derived from an EMBL/GenBank/DDBJ whole genome shotgun (WGS) entry which is preliminary data.</text>
</comment>
<gene>
    <name evidence="1" type="ORF">Tci_028612</name>
</gene>
<reference evidence="1" key="1">
    <citation type="journal article" date="2019" name="Sci. Rep.">
        <title>Draft genome of Tanacetum cinerariifolium, the natural source of mosquito coil.</title>
        <authorList>
            <person name="Yamashiro T."/>
            <person name="Shiraishi A."/>
            <person name="Satake H."/>
            <person name="Nakayama K."/>
        </authorList>
    </citation>
    <scope>NUCLEOTIDE SEQUENCE</scope>
</reference>
<sequence>MKVGLTLCKRNCYSSKSRRQEEGIDYDEFFAPVARIEAIRSVFVTTPGFVDPKFPNKVVKSLYGLHQAPKACSTKKSWCDEFEELMKNRFQMSSMGELTFFLRLQTASTPIETQKPLVKDEEDDDMDVHLYRDAYEKKLIQVLKIHTDDNVADLLTKAFDMGYDCYGDYLGFILFFGMKIEGYKWYLFSVARFGDQPPLTGSSLEHDFSQDPRVNLEGTAGVEGIRVFALKNVKDAQAKEILTLKARIKKLEKRCKPSISHHRAWTARQELSTAGLTSTPTTTKIFDDEEMTLADTLIKLKDDKAKDKWKGVLEEPKSAKKMTRSDFDATQIAKVEEIARQLEVELQVEVERETQREQQAFMNYIANLYDEVQERIDVDHELAVKWTHEEHEKYTVDEREKLLAEYFEKRKKQLAEERAVAIRNKPPTKLN</sequence>